<evidence type="ECO:0000259" key="1">
    <source>
        <dbReference type="Pfam" id="PF02627"/>
    </source>
</evidence>
<accession>A0AA41U973</accession>
<dbReference type="AlphaFoldDB" id="A0AA41U973"/>
<comment type="caution">
    <text evidence="2">The sequence shown here is derived from an EMBL/GenBank/DDBJ whole genome shotgun (WGS) entry which is preliminary data.</text>
</comment>
<dbReference type="InterPro" id="IPR029032">
    <property type="entry name" value="AhpD-like"/>
</dbReference>
<dbReference type="PANTHER" id="PTHR33570">
    <property type="entry name" value="4-CARBOXYMUCONOLACTONE DECARBOXYLASE FAMILY PROTEIN"/>
    <property type="match status" value="1"/>
</dbReference>
<dbReference type="InterPro" id="IPR003779">
    <property type="entry name" value="CMD-like"/>
</dbReference>
<proteinExistence type="predicted"/>
<dbReference type="EMBL" id="JAKGSG010000063">
    <property type="protein sequence ID" value="MCF4123511.1"/>
    <property type="molecule type" value="Genomic_DNA"/>
</dbReference>
<evidence type="ECO:0000313" key="2">
    <source>
        <dbReference type="EMBL" id="MCF4123511.1"/>
    </source>
</evidence>
<dbReference type="GO" id="GO:0051920">
    <property type="term" value="F:peroxiredoxin activity"/>
    <property type="evidence" value="ECO:0007669"/>
    <property type="project" value="InterPro"/>
</dbReference>
<feature type="domain" description="Carboxymuconolactone decarboxylase-like" evidence="1">
    <location>
        <begin position="43"/>
        <end position="128"/>
    </location>
</feature>
<dbReference type="RefSeq" id="WP_236091266.1">
    <property type="nucleotide sequence ID" value="NZ_JAKGSG010000063.1"/>
</dbReference>
<dbReference type="SUPFAM" id="SSF69118">
    <property type="entry name" value="AhpD-like"/>
    <property type="match status" value="1"/>
</dbReference>
<organism evidence="2 3">
    <name type="scientific">Antribacter soli</name>
    <dbReference type="NCBI Taxonomy" id="2910976"/>
    <lineage>
        <taxon>Bacteria</taxon>
        <taxon>Bacillati</taxon>
        <taxon>Actinomycetota</taxon>
        <taxon>Actinomycetes</taxon>
        <taxon>Micrococcales</taxon>
        <taxon>Promicromonosporaceae</taxon>
        <taxon>Antribacter</taxon>
    </lineage>
</organism>
<name>A0AA41U973_9MICO</name>
<dbReference type="Gene3D" id="1.20.1290.10">
    <property type="entry name" value="AhpD-like"/>
    <property type="match status" value="1"/>
</dbReference>
<dbReference type="Proteomes" id="UP001165405">
    <property type="component" value="Unassembled WGS sequence"/>
</dbReference>
<gene>
    <name evidence="2" type="ORF">L1785_21315</name>
</gene>
<protein>
    <submittedName>
        <fullName evidence="2">Carboxymuconolactone decarboxylase family protein</fullName>
    </submittedName>
</protein>
<dbReference type="Pfam" id="PF02627">
    <property type="entry name" value="CMD"/>
    <property type="match status" value="1"/>
</dbReference>
<dbReference type="PANTHER" id="PTHR33570:SF10">
    <property type="entry name" value="GAMMA-CARBOXYMUCONOLACTONE DECARBOXYLASE"/>
    <property type="match status" value="1"/>
</dbReference>
<dbReference type="InterPro" id="IPR052512">
    <property type="entry name" value="4CMD/NDH-1_regulator"/>
</dbReference>
<evidence type="ECO:0000313" key="3">
    <source>
        <dbReference type="Proteomes" id="UP001165405"/>
    </source>
</evidence>
<sequence length="138" mass="14931">MAENLRHDEAFRKASVDRGLEVIDRIGSPGVRNLVAALEDVAPELGYQILGWGYGELYESEHVTPRDRQLVTIGMLGAMGGCEPELRLHIDTALNVGITREQIAEIVVQVAGYAGIPRAVNMAMVAKEIYAARDAAAS</sequence>
<reference evidence="2" key="1">
    <citation type="submission" date="2022-01" db="EMBL/GenBank/DDBJ databases">
        <title>Antribacter sp. nov., isolated from Guizhou of China.</title>
        <authorList>
            <person name="Chengliang C."/>
            <person name="Ya Z."/>
        </authorList>
    </citation>
    <scope>NUCLEOTIDE SEQUENCE</scope>
    <source>
        <strain evidence="2">KLBMP 9083</strain>
    </source>
</reference>
<keyword evidence="3" id="KW-1185">Reference proteome</keyword>